<dbReference type="Gene3D" id="3.20.20.140">
    <property type="entry name" value="Metal-dependent hydrolases"/>
    <property type="match status" value="1"/>
</dbReference>
<dbReference type="AlphaFoldDB" id="D9PFJ4"/>
<dbReference type="EMBL" id="ADZX01000072">
    <property type="protein sequence ID" value="EFK97670.1"/>
    <property type="molecule type" value="Genomic_DNA"/>
</dbReference>
<proteinExistence type="predicted"/>
<reference evidence="1" key="1">
    <citation type="submission" date="2010-07" db="EMBL/GenBank/DDBJ databases">
        <authorList>
            <consortium name="CONSOLIDER consortium CSD2007-00005"/>
            <person name="Guazzaroni M.-E."/>
            <person name="Richter M."/>
            <person name="Garcia-Salamanca A."/>
            <person name="Yarza P."/>
            <person name="Ferrer M."/>
        </authorList>
    </citation>
    <scope>NUCLEOTIDE SEQUENCE</scope>
</reference>
<name>D9PFJ4_9ZZZZ</name>
<accession>D9PFJ4</accession>
<sequence length="50" mass="5772">MYHDDIPKQKLVTDEIIKLAQKYNLPVVACQNSYYVNKTDAKTQDVIMAL</sequence>
<evidence type="ECO:0000313" key="1">
    <source>
        <dbReference type="EMBL" id="EFK97670.1"/>
    </source>
</evidence>
<protein>
    <submittedName>
        <fullName evidence="1">DNA polymerase III subunit alpha</fullName>
    </submittedName>
</protein>
<reference evidence="1" key="2">
    <citation type="journal article" date="2011" name="Microb. Ecol.">
        <title>Taxonomic and Functional Metagenomic Profiling of the Microbial Community in the Anoxic Sediment of a Sub-saline Shallow Lake (Laguna de Carrizo, Central Spain).</title>
        <authorList>
            <person name="Ferrer M."/>
            <person name="Guazzaroni M.E."/>
            <person name="Richter M."/>
            <person name="Garcia-Salamanca A."/>
            <person name="Yarza P."/>
            <person name="Suarez-Suarez A."/>
            <person name="Solano J."/>
            <person name="Alcaide M."/>
            <person name="van Dillewijn P."/>
            <person name="Molina-Henares M.A."/>
            <person name="Lopez-Cortes N."/>
            <person name="Al-Ramahi Y."/>
            <person name="Guerrero C."/>
            <person name="Acosta A."/>
            <person name="de Eugenio L.I."/>
            <person name="Martinez V."/>
            <person name="Marques S."/>
            <person name="Rojo F."/>
            <person name="Santero E."/>
            <person name="Genilloud O."/>
            <person name="Perez-Perez J."/>
            <person name="Rossello-Mora R."/>
            <person name="Ramos J.L."/>
        </authorList>
    </citation>
    <scope>NUCLEOTIDE SEQUENCE</scope>
</reference>
<comment type="caution">
    <text evidence="1">The sequence shown here is derived from an EMBL/GenBank/DDBJ whole genome shotgun (WGS) entry which is preliminary data.</text>
</comment>
<organism evidence="1">
    <name type="scientific">sediment metagenome</name>
    <dbReference type="NCBI Taxonomy" id="749907"/>
    <lineage>
        <taxon>unclassified sequences</taxon>
        <taxon>metagenomes</taxon>
        <taxon>ecological metagenomes</taxon>
    </lineage>
</organism>
<gene>
    <name evidence="1" type="ORF">LDC_0276</name>
</gene>